<protein>
    <submittedName>
        <fullName evidence="1">Lycopene cyclase-like</fullName>
    </submittedName>
</protein>
<dbReference type="EMBL" id="JXTC01000454">
    <property type="protein sequence ID" value="PON52714.1"/>
    <property type="molecule type" value="Genomic_DNA"/>
</dbReference>
<dbReference type="Pfam" id="PF05834">
    <property type="entry name" value="Lycopene_cycl"/>
    <property type="match status" value="1"/>
</dbReference>
<keyword evidence="2" id="KW-1185">Reference proteome</keyword>
<gene>
    <name evidence="1" type="ORF">TorRG33x02_307570</name>
</gene>
<dbReference type="Proteomes" id="UP000237000">
    <property type="component" value="Unassembled WGS sequence"/>
</dbReference>
<dbReference type="OrthoDB" id="1716816at2759"/>
<dbReference type="STRING" id="63057.A0A2P5BVA1"/>
<name>A0A2P5BVA1_TREOI</name>
<accession>A0A2P5BVA1</accession>
<reference evidence="2" key="1">
    <citation type="submission" date="2016-06" db="EMBL/GenBank/DDBJ databases">
        <title>Parallel loss of symbiosis genes in relatives of nitrogen-fixing non-legume Parasponia.</title>
        <authorList>
            <person name="Van Velzen R."/>
            <person name="Holmer R."/>
            <person name="Bu F."/>
            <person name="Rutten L."/>
            <person name="Van Zeijl A."/>
            <person name="Liu W."/>
            <person name="Santuari L."/>
            <person name="Cao Q."/>
            <person name="Sharma T."/>
            <person name="Shen D."/>
            <person name="Roswanjaya Y."/>
            <person name="Wardhani T."/>
            <person name="Kalhor M.S."/>
            <person name="Jansen J."/>
            <person name="Van den Hoogen J."/>
            <person name="Gungor B."/>
            <person name="Hartog M."/>
            <person name="Hontelez J."/>
            <person name="Verver J."/>
            <person name="Yang W.-C."/>
            <person name="Schijlen E."/>
            <person name="Repin R."/>
            <person name="Schilthuizen M."/>
            <person name="Schranz E."/>
            <person name="Heidstra R."/>
            <person name="Miyata K."/>
            <person name="Fedorova E."/>
            <person name="Kohlen W."/>
            <person name="Bisseling T."/>
            <person name="Smit S."/>
            <person name="Geurts R."/>
        </authorList>
    </citation>
    <scope>NUCLEOTIDE SEQUENCE [LARGE SCALE GENOMIC DNA]</scope>
    <source>
        <strain evidence="2">cv. RG33-2</strain>
    </source>
</reference>
<evidence type="ECO:0000313" key="2">
    <source>
        <dbReference type="Proteomes" id="UP000237000"/>
    </source>
</evidence>
<dbReference type="InParanoid" id="A0A2P5BVA1"/>
<proteinExistence type="predicted"/>
<organism evidence="1 2">
    <name type="scientific">Trema orientale</name>
    <name type="common">Charcoal tree</name>
    <name type="synonym">Celtis orientalis</name>
    <dbReference type="NCBI Taxonomy" id="63057"/>
    <lineage>
        <taxon>Eukaryota</taxon>
        <taxon>Viridiplantae</taxon>
        <taxon>Streptophyta</taxon>
        <taxon>Embryophyta</taxon>
        <taxon>Tracheophyta</taxon>
        <taxon>Spermatophyta</taxon>
        <taxon>Magnoliopsida</taxon>
        <taxon>eudicotyledons</taxon>
        <taxon>Gunneridae</taxon>
        <taxon>Pentapetalae</taxon>
        <taxon>rosids</taxon>
        <taxon>fabids</taxon>
        <taxon>Rosales</taxon>
        <taxon>Cannabaceae</taxon>
        <taxon>Trema</taxon>
    </lineage>
</organism>
<dbReference type="AlphaFoldDB" id="A0A2P5BVA1"/>
<sequence length="84" mass="9730">MYRTSDDLDLPFCNLPFDYCNHRFNKIIIDVEPAGLHLTEQVSFYNTKVCCVDPSPLSMRPYNYGILADEFETLNLQNCLDKSC</sequence>
<comment type="caution">
    <text evidence="1">The sequence shown here is derived from an EMBL/GenBank/DDBJ whole genome shotgun (WGS) entry which is preliminary data.</text>
</comment>
<evidence type="ECO:0000313" key="1">
    <source>
        <dbReference type="EMBL" id="PON52714.1"/>
    </source>
</evidence>